<dbReference type="AlphaFoldDB" id="A0A0F8ZHW0"/>
<gene>
    <name evidence="1" type="ORF">LCGC14_2771290</name>
</gene>
<name>A0A0F8ZHW0_9ZZZZ</name>
<proteinExistence type="predicted"/>
<comment type="caution">
    <text evidence="1">The sequence shown here is derived from an EMBL/GenBank/DDBJ whole genome shotgun (WGS) entry which is preliminary data.</text>
</comment>
<evidence type="ECO:0000313" key="1">
    <source>
        <dbReference type="EMBL" id="KKK85640.1"/>
    </source>
</evidence>
<accession>A0A0F8ZHW0</accession>
<reference evidence="1" key="1">
    <citation type="journal article" date="2015" name="Nature">
        <title>Complex archaea that bridge the gap between prokaryotes and eukaryotes.</title>
        <authorList>
            <person name="Spang A."/>
            <person name="Saw J.H."/>
            <person name="Jorgensen S.L."/>
            <person name="Zaremba-Niedzwiedzka K."/>
            <person name="Martijn J."/>
            <person name="Lind A.E."/>
            <person name="van Eijk R."/>
            <person name="Schleper C."/>
            <person name="Guy L."/>
            <person name="Ettema T.J."/>
        </authorList>
    </citation>
    <scope>NUCLEOTIDE SEQUENCE</scope>
</reference>
<protein>
    <submittedName>
        <fullName evidence="1">Uncharacterized protein</fullName>
    </submittedName>
</protein>
<organism evidence="1">
    <name type="scientific">marine sediment metagenome</name>
    <dbReference type="NCBI Taxonomy" id="412755"/>
    <lineage>
        <taxon>unclassified sequences</taxon>
        <taxon>metagenomes</taxon>
        <taxon>ecological metagenomes</taxon>
    </lineage>
</organism>
<dbReference type="EMBL" id="LAZR01051214">
    <property type="protein sequence ID" value="KKK85640.1"/>
    <property type="molecule type" value="Genomic_DNA"/>
</dbReference>
<feature type="non-terminal residue" evidence="1">
    <location>
        <position position="69"/>
    </location>
</feature>
<sequence length="69" mass="7851">MVAEEAELVEAAKSEDLTPIELPGVELPKCEVHTFVFLGSAREKEKIKGENRALQWKRTDTFYCQHCLS</sequence>